<accession>A0A654KFH5</accession>
<dbReference type="SUPFAM" id="SSF51126">
    <property type="entry name" value="Pectin lyase-like"/>
    <property type="match status" value="2"/>
</dbReference>
<evidence type="ECO:0000313" key="6">
    <source>
        <dbReference type="Proteomes" id="UP000007472"/>
    </source>
</evidence>
<dbReference type="Gene3D" id="2.40.128.130">
    <property type="entry name" value="Autotransporter beta-domain"/>
    <property type="match status" value="1"/>
</dbReference>
<dbReference type="InterPro" id="IPR012332">
    <property type="entry name" value="Autotransporter_pectin_lyase_C"/>
</dbReference>
<evidence type="ECO:0000256" key="2">
    <source>
        <dbReference type="SAM" id="MobiDB-lite"/>
    </source>
</evidence>
<reference evidence="5 6" key="1">
    <citation type="journal article" date="2011" name="J. Bacteriol.">
        <title>Genome sequence of Taylorella equigenitalis MCE9, the causative agent of contagious equine metritis.</title>
        <authorList>
            <person name="Hebert L."/>
            <person name="Moumen B."/>
            <person name="Duquesne F."/>
            <person name="Breuil M.F."/>
            <person name="Laugier C."/>
            <person name="Batto J.M."/>
            <person name="Renault P."/>
            <person name="Petry S."/>
        </authorList>
    </citation>
    <scope>NUCLEOTIDE SEQUENCE [LARGE SCALE GENOMIC DNA]</scope>
    <source>
        <strain evidence="5 6">MCE9</strain>
    </source>
</reference>
<protein>
    <recommendedName>
        <fullName evidence="4">Autotransporter domain-containing protein</fullName>
    </recommendedName>
</protein>
<feature type="region of interest" description="Disordered" evidence="2">
    <location>
        <begin position="1496"/>
        <end position="1518"/>
    </location>
</feature>
<feature type="compositionally biased region" description="Polar residues" evidence="2">
    <location>
        <begin position="1496"/>
        <end position="1517"/>
    </location>
</feature>
<name>A0A654KFH5_TAYEM</name>
<dbReference type="Pfam" id="PF03797">
    <property type="entry name" value="Autotransporter"/>
    <property type="match status" value="1"/>
</dbReference>
<dbReference type="InterPro" id="IPR005546">
    <property type="entry name" value="Autotransporte_beta"/>
</dbReference>
<dbReference type="Gene3D" id="2.160.20.20">
    <property type="match status" value="1"/>
</dbReference>
<dbReference type="Pfam" id="PF13018">
    <property type="entry name" value="ESPR"/>
    <property type="match status" value="1"/>
</dbReference>
<dbReference type="SUPFAM" id="SSF103515">
    <property type="entry name" value="Autotransporter"/>
    <property type="match status" value="1"/>
</dbReference>
<evidence type="ECO:0000313" key="5">
    <source>
        <dbReference type="EMBL" id="ADU91161.1"/>
    </source>
</evidence>
<dbReference type="GO" id="GO:0019867">
    <property type="term" value="C:outer membrane"/>
    <property type="evidence" value="ECO:0007669"/>
    <property type="project" value="InterPro"/>
</dbReference>
<evidence type="ECO:0000256" key="1">
    <source>
        <dbReference type="ARBA" id="ARBA00023026"/>
    </source>
</evidence>
<dbReference type="InterPro" id="IPR051551">
    <property type="entry name" value="Autotransporter_adhesion"/>
</dbReference>
<dbReference type="PANTHER" id="PTHR35037:SF2">
    <property type="match status" value="1"/>
</dbReference>
<dbReference type="InterPro" id="IPR006315">
    <property type="entry name" value="OM_autotransptr_brl_dom"/>
</dbReference>
<feature type="domain" description="Autotransporter" evidence="4">
    <location>
        <begin position="3048"/>
        <end position="3331"/>
    </location>
</feature>
<dbReference type="EMBL" id="CP002456">
    <property type="protein sequence ID" value="ADU91161.1"/>
    <property type="molecule type" value="Genomic_DNA"/>
</dbReference>
<proteinExistence type="predicted"/>
<dbReference type="NCBIfam" id="TIGR01414">
    <property type="entry name" value="autotrans_barl"/>
    <property type="match status" value="1"/>
</dbReference>
<dbReference type="InterPro" id="IPR024973">
    <property type="entry name" value="ESPR"/>
</dbReference>
<dbReference type="KEGG" id="teq:TEQUI_0207"/>
<dbReference type="PROSITE" id="PS51208">
    <property type="entry name" value="AUTOTRANSPORTER"/>
    <property type="match status" value="1"/>
</dbReference>
<feature type="chain" id="PRO_5024877118" description="Autotransporter domain-containing protein" evidence="3">
    <location>
        <begin position="51"/>
        <end position="3331"/>
    </location>
</feature>
<gene>
    <name evidence="5" type="ordered locus">TEQUI_0207</name>
</gene>
<feature type="signal peptide" evidence="3">
    <location>
        <begin position="1"/>
        <end position="50"/>
    </location>
</feature>
<keyword evidence="3" id="KW-0732">Signal</keyword>
<evidence type="ECO:0000259" key="4">
    <source>
        <dbReference type="PROSITE" id="PS51208"/>
    </source>
</evidence>
<dbReference type="InterPro" id="IPR011050">
    <property type="entry name" value="Pectin_lyase_fold/virulence"/>
</dbReference>
<dbReference type="Proteomes" id="UP000007472">
    <property type="component" value="Chromosome"/>
</dbReference>
<dbReference type="PANTHER" id="PTHR35037">
    <property type="entry name" value="C-TERMINAL REGION OF AIDA-LIKE PROTEIN"/>
    <property type="match status" value="1"/>
</dbReference>
<evidence type="ECO:0000256" key="3">
    <source>
        <dbReference type="SAM" id="SignalP"/>
    </source>
</evidence>
<keyword evidence="1" id="KW-0843">Virulence</keyword>
<organism evidence="5 6">
    <name type="scientific">Taylorella equigenitalis (strain MCE9)</name>
    <dbReference type="NCBI Taxonomy" id="937774"/>
    <lineage>
        <taxon>Bacteria</taxon>
        <taxon>Pseudomonadati</taxon>
        <taxon>Pseudomonadota</taxon>
        <taxon>Betaproteobacteria</taxon>
        <taxon>Burkholderiales</taxon>
        <taxon>Alcaligenaceae</taxon>
        <taxon>Taylorella</taxon>
    </lineage>
</organism>
<dbReference type="SMART" id="SM00869">
    <property type="entry name" value="Autotransporter"/>
    <property type="match status" value="1"/>
</dbReference>
<sequence>MNKIFKVVYNKTLGSWVAVNEFARGYCKNVSTKKLIASLALSGMAMGVLAQTTTVDLTTLRFDPTVSGAPTDPNGPWGDNAGEGPIVAGAGETVNVTGSLENAVDNYKNKYAIINYYPHEKNDRFKNAVLPQDWEKIKDYVWNPDINDYGPKADNYVFDPKKSVVYEDSVTKSKTTIQVYDSSFFKVRKAHGYVWSMGSNVPGGQVNFYNNFRIVTAKEGGQITFNPTKGNFDGSDIRDGGLLIDPNNVIRLYSKNSQLVVADGVGSKVIWGENGSSHFVILGDALGNQLESDSFLLIRNQARNFYKPGGIQTTKTGVEFNIVDLDSFKAYNDQLIQEVMNGEIKSESEYLEYFKKAYKIEKISYRLKDELFQNLGETSIPMGTRSIIQAQNGGTVEIAEGALFASKSLSPIKGVTSEAAIRSQGIGSKAINRGTFEFMRGQADAIGMQADEGGHIINESTGHIISPKYYKDERYAASLDRTRLMLARGENSLAINRGKLSLFGSGSFAMWAYNGGKVINDSAGTTQNGEIFISYRDFLNESQIYSSGNPFEGIRVTGASIGENKGKIHIGLSPEGVKVHNKQGIFRGVVLGDSGDVNGAKFSNTGELLIHDNVDGATGIFINGSAIKVTNSGSITLNGSKENGRSNVGIDISNGGSGEGSAETLVTNSGIVNVNGSNNIGVKISGTSSGGRIVNTEDSIINVSGSLLPGFRNYGVWSEKSTIEVDGTVNLEGNKGIAIHARNKGKVILGANSKIDIKSGREHIAYFIHGAGSQIINNSTSEQNVHSEQSQLFRIAGGASYDGTSTDPNRKTTLIASGVESTALWITDKNSTVTTGGASITASGDKSVALRVVGGATGTLSEETELILSGKLAKAAVVDGRSISIIGENEGVKQGTKLDSYSNITSEVTAEESRAYAVTNEGELINHGDVNLQGKDEIAVELTKGGKLVNHGNIVVAGAHKDGSTQAVAAVDVSGASDSGVQSKFEHKAGNIQLTNGKATDAAIRLGEGASLDMSGEGSTDATIKAGGAASVVLVDTGATGLTLGANTLSLLEDGTGAIVENKAEIEGIATKGTTFEVTDGIAIRSGTALANESSGTINITGSGTGIVFANRKADASLSGDDRWEETDEDLTVGGIDINVKDGATGRALYINTSGSFSSAANINLESTDAGAAWDIDNAGPRLTNSGNLTSNSANAIIDLKEWVKKHQQDNEFTNNGNITSPDGGVAIDYSATADSTISFKNLKADSSSTEAGPTITGEIKFGEAQVNLENSGVLENKVVTKAKDDEFRIFGANADVKGGIDAGEGDNTIFIQSDTPNNNSSAKQTGHITAGGGDDTFRMANGSSMSGNLSLGDGLNSITIKDENTTFTGEINTGSGIDTLNIQGSSSVDSSLVNLGGGNNDIKVLDSTASIDNLITESGEDELLVDASGNLEANINLGEGTNSITNFGTLNSTSLLTGSGDDSLINSGTLKGDVNLGEGENSYINSGTSTAAIKSGSGSDTYDLQDGSTNDGSIQTGEGADTVNIDNVKSAKSIETQEGDDKVNVTGLTDANKAALGILDGGDGTDTLSFNSSKALFSTDEQQISNFESIVLNQNSEIEVKTLGAGASESKVTINDTSRWYHNQSGANSDVNLAYSVSSDTTGVLEVNTNNQKLNFTGSDYTQHLGTTKLTNAKLELNEANIQAVKAGTLELSSGAEASVVVQKPDVTEEIGNLSFTGGSLIIDKSLIALKPGSETAALKVKDLNADSGTVKLTSGEFLNDFDQNGVLSDISQLGLLAQDDGEIITNIVKATGTVTEGNLELKIDNQAAEQSDKSIAIKQGGDKVADAKYGIGAQVAASGDNKGINAIYALKELNILAGKMLDLRKAGEGDAAVLSAKVTGEGGIKVNAQDEISLKNEANAYKGATHVESGKLTFASDNATGTAESHTSKIILENGTEVATDSNKAAHSDALEAKDGSKVTLNDGTLNLHHSNASEASSSIAGEGALSGSAKSKIVLNTAEHPSSLVIKKANSAFSGTVEAQDKTSLVLENLESIGNGKVTVSGSGNATLKVLSGVFDNVVSGDGSLVVDGGDVELAADNSGLTGTVDIKDNSIAKAKNQNALGTGVVNTNDNGKLELSTMTGDAGKLKVAIKGSGSVETSEGAQVELTKDSTEFDGIWNVLEGTKLIATKLSQFGTGEAVAEGTVELKGINGESGKPEKLSTPTISGAGEVALTNASYISLTKDSKVDEFTGNWNLAEGTKLLRDNSEASAEVSLTDKVKGDGTYAVDANNQSVAFNGKYDEFNGSYEINNAKVELNPQNVKAAHSGTTLVLNKGAVADVPKFGNPAAPVEIGSLTLNGGEVKLNNAIIAYKENVPASLKVENLNVQAVVDPVLRAAGDKSKVSVIADEFVSDPLAKNEKALLTQDDAENKVLLIEATGTVEGEESNVEVVFTDKDGNNISNPAKLDIVQNNEAVAKGEYDLASHLQKEQDGDTKKGLYASYILKSLDILKDQQLSLVADPLSTAEGANTLTAKLTGEGGLDIGTGNDDPNTHKVEIANSANEFTGDTNVLGGKLIAGSENALGSADKHTANLNVDPDAVFEIKDGLDSSKPVHIGCLNAEKDSTVDLKTGKLVVHGDCADGLSIAKEGTLKGAQSSELEIVGTSEDKKSHLKSEGAQDELNSKITVSDHGIYEIGHEDGAGHGPVAVAQNGNFIINTDGKIDNDLSGDGLVSVKADKTVELTGDNSGLTAASELDIEDGADVTAKEKKNLGSTTVDTNNSGTINLTANGTIDAKVKGNGTLNFDGRLELIPETLPNFGGDLVGADGSTLIAGTNDIPIDLKIKKLAIGTGSTFAGVGSIAGDIENNGSFIVGAEDKGLLADQAQGPGSKSDYVVGGNFTNKAGGTIFLGGEKDDKANVGSTLTVEGDYVGEEGSKLKVNTIWNNPNESVTDALHVKGKAFGLTKVEVGNNGVVRGDVSPYGDDKYSEDVVTVDQEHEGNVFTGSAETEGAEQIQLVKVGNNYKWKLKGTFSQSVPGYLQGPTINLSTGFADLGTLNERIGAQSQSTNSGGKVWGRIRGIDLDLTGSKQFSSKSKSSSWQFGFDLATKYRGLNARSETGVMFGYTNTDVDTFDEERKVNGIVVDDKLVGGITTDALSLGVYHTSYNPNGSYFDLVGQVSKLKNKYNARNGIKADQSGWSALLSAEIGHKFALGTAGGFIEPQAQLAYQHLSLDDFKDKAREVKGVDANALRGRVGVRMGYDLAPKASAVGSSVYMTANLITDLTSNPKVKIGKDNVEEKFNRTFLELGLGGQASVSKSLNLYGDIRVQTNVGSKDRSGIKGQIGLKYSW</sequence>
<dbReference type="InterPro" id="IPR036709">
    <property type="entry name" value="Autotransporte_beta_dom_sf"/>
</dbReference>